<comment type="similarity">
    <text evidence="7">Belongs to the binding-protein-dependent transport system permease family.</text>
</comment>
<dbReference type="STRING" id="1943.AQJ64_00975"/>
<evidence type="ECO:0000259" key="8">
    <source>
        <dbReference type="PROSITE" id="PS50928"/>
    </source>
</evidence>
<sequence length="266" mass="27910">MLVWISGAVAAAILVLVTVGVWIAPYDPMHQDLMNTAAGPGNGHLLGTDSLGRDVLALLMSGAHNAVIGPLVIALGAVLFGTTLGMMAGWYGGLLDTLLCRWADLMYALPGLLVVVVVVGVIDGGYWLAVCVLLVLSLPTAFRMTRSVAAAQARLPYVEAARTLGLPAGRIIFRHILPNIMPTVLATFLLDFVGALIGLSGLSFLGLGAPAGTPDWGSLLQDGQSMLTVNPWVSLAPGLLLVLTATSITLLGDWMYDRFTEEGAHR</sequence>
<evidence type="ECO:0000256" key="1">
    <source>
        <dbReference type="ARBA" id="ARBA00004651"/>
    </source>
</evidence>
<proteinExistence type="inferred from homology"/>
<gene>
    <name evidence="9" type="ORF">AQJ64_00975</name>
</gene>
<dbReference type="OrthoDB" id="9812701at2"/>
<organism evidence="9 10">
    <name type="scientific">Streptomyces griseoruber</name>
    <dbReference type="NCBI Taxonomy" id="1943"/>
    <lineage>
        <taxon>Bacteria</taxon>
        <taxon>Bacillati</taxon>
        <taxon>Actinomycetota</taxon>
        <taxon>Actinomycetes</taxon>
        <taxon>Kitasatosporales</taxon>
        <taxon>Streptomycetaceae</taxon>
        <taxon>Streptomyces</taxon>
    </lineage>
</organism>
<dbReference type="Pfam" id="PF00528">
    <property type="entry name" value="BPD_transp_1"/>
    <property type="match status" value="1"/>
</dbReference>
<feature type="transmembrane region" description="Helical" evidence="7">
    <location>
        <begin position="184"/>
        <end position="209"/>
    </location>
</feature>
<feature type="transmembrane region" description="Helical" evidence="7">
    <location>
        <begin position="229"/>
        <end position="251"/>
    </location>
</feature>
<dbReference type="Gene3D" id="1.10.3720.10">
    <property type="entry name" value="MetI-like"/>
    <property type="match status" value="1"/>
</dbReference>
<dbReference type="CDD" id="cd06261">
    <property type="entry name" value="TM_PBP2"/>
    <property type="match status" value="1"/>
</dbReference>
<keyword evidence="2 7" id="KW-0813">Transport</keyword>
<dbReference type="InterPro" id="IPR000515">
    <property type="entry name" value="MetI-like"/>
</dbReference>
<dbReference type="GO" id="GO:0005886">
    <property type="term" value="C:plasma membrane"/>
    <property type="evidence" value="ECO:0007669"/>
    <property type="project" value="UniProtKB-SubCell"/>
</dbReference>
<evidence type="ECO:0000256" key="3">
    <source>
        <dbReference type="ARBA" id="ARBA00022475"/>
    </source>
</evidence>
<keyword evidence="5 7" id="KW-1133">Transmembrane helix</keyword>
<dbReference type="Proteomes" id="UP000052982">
    <property type="component" value="Unassembled WGS sequence"/>
</dbReference>
<dbReference type="InterPro" id="IPR035906">
    <property type="entry name" value="MetI-like_sf"/>
</dbReference>
<dbReference type="EMBL" id="LMWW01000001">
    <property type="protein sequence ID" value="KUN89385.1"/>
    <property type="molecule type" value="Genomic_DNA"/>
</dbReference>
<comment type="subcellular location">
    <subcellularLocation>
        <location evidence="1 7">Cell membrane</location>
        <topology evidence="1 7">Multi-pass membrane protein</topology>
    </subcellularLocation>
</comment>
<comment type="caution">
    <text evidence="9">The sequence shown here is derived from an EMBL/GenBank/DDBJ whole genome shotgun (WGS) entry which is preliminary data.</text>
</comment>
<dbReference type="PROSITE" id="PS50928">
    <property type="entry name" value="ABC_TM1"/>
    <property type="match status" value="1"/>
</dbReference>
<keyword evidence="10" id="KW-1185">Reference proteome</keyword>
<protein>
    <submittedName>
        <fullName evidence="9">ABC transporter permease</fullName>
    </submittedName>
</protein>
<keyword evidence="6 7" id="KW-0472">Membrane</keyword>
<name>A0A117RGD8_9ACTN</name>
<dbReference type="InterPro" id="IPR050366">
    <property type="entry name" value="BP-dependent_transpt_permease"/>
</dbReference>
<dbReference type="GO" id="GO:0055085">
    <property type="term" value="P:transmembrane transport"/>
    <property type="evidence" value="ECO:0007669"/>
    <property type="project" value="InterPro"/>
</dbReference>
<keyword evidence="4 7" id="KW-0812">Transmembrane</keyword>
<keyword evidence="3" id="KW-1003">Cell membrane</keyword>
<evidence type="ECO:0000256" key="5">
    <source>
        <dbReference type="ARBA" id="ARBA00022989"/>
    </source>
</evidence>
<evidence type="ECO:0000256" key="2">
    <source>
        <dbReference type="ARBA" id="ARBA00022448"/>
    </source>
</evidence>
<evidence type="ECO:0000256" key="6">
    <source>
        <dbReference type="ARBA" id="ARBA00023136"/>
    </source>
</evidence>
<dbReference type="AlphaFoldDB" id="A0A117RGD8"/>
<feature type="transmembrane region" description="Helical" evidence="7">
    <location>
        <begin position="6"/>
        <end position="24"/>
    </location>
</feature>
<feature type="domain" description="ABC transmembrane type-1" evidence="8">
    <location>
        <begin position="67"/>
        <end position="252"/>
    </location>
</feature>
<feature type="transmembrane region" description="Helical" evidence="7">
    <location>
        <begin position="67"/>
        <end position="91"/>
    </location>
</feature>
<reference evidence="9 10" key="1">
    <citation type="submission" date="2015-10" db="EMBL/GenBank/DDBJ databases">
        <title>Draft genome sequence of Streptomyces griseoruber DSM 40281, type strain for the species Streptomyces griseoruber.</title>
        <authorList>
            <person name="Ruckert C."/>
            <person name="Winkler A."/>
            <person name="Kalinowski J."/>
            <person name="Kampfer P."/>
            <person name="Glaeser S."/>
        </authorList>
    </citation>
    <scope>NUCLEOTIDE SEQUENCE [LARGE SCALE GENOMIC DNA]</scope>
    <source>
        <strain evidence="9 10">DSM 40281</strain>
    </source>
</reference>
<dbReference type="SUPFAM" id="SSF161098">
    <property type="entry name" value="MetI-like"/>
    <property type="match status" value="1"/>
</dbReference>
<feature type="transmembrane region" description="Helical" evidence="7">
    <location>
        <begin position="111"/>
        <end position="136"/>
    </location>
</feature>
<evidence type="ECO:0000313" key="9">
    <source>
        <dbReference type="EMBL" id="KUN89385.1"/>
    </source>
</evidence>
<accession>A0A117RGD8</accession>
<evidence type="ECO:0000256" key="4">
    <source>
        <dbReference type="ARBA" id="ARBA00022692"/>
    </source>
</evidence>
<dbReference type="PANTHER" id="PTHR43386">
    <property type="entry name" value="OLIGOPEPTIDE TRANSPORT SYSTEM PERMEASE PROTEIN APPC"/>
    <property type="match status" value="1"/>
</dbReference>
<evidence type="ECO:0000313" key="10">
    <source>
        <dbReference type="Proteomes" id="UP000052982"/>
    </source>
</evidence>
<dbReference type="PANTHER" id="PTHR43386:SF25">
    <property type="entry name" value="PEPTIDE ABC TRANSPORTER PERMEASE PROTEIN"/>
    <property type="match status" value="1"/>
</dbReference>
<evidence type="ECO:0000256" key="7">
    <source>
        <dbReference type="RuleBase" id="RU363032"/>
    </source>
</evidence>